<evidence type="ECO:0000313" key="2">
    <source>
        <dbReference type="Proteomes" id="UP001589692"/>
    </source>
</evidence>
<keyword evidence="1" id="KW-0255">Endonuclease</keyword>
<dbReference type="RefSeq" id="WP_377264693.1">
    <property type="nucleotide sequence ID" value="NZ_JBHMAA010000029.1"/>
</dbReference>
<proteinExistence type="predicted"/>
<keyword evidence="1" id="KW-0378">Hydrolase</keyword>
<name>A0ABV6AMM1_9HYPH</name>
<evidence type="ECO:0000313" key="1">
    <source>
        <dbReference type="EMBL" id="MFB9951873.1"/>
    </source>
</evidence>
<accession>A0ABV6AMM1</accession>
<reference evidence="1 2" key="1">
    <citation type="submission" date="2024-09" db="EMBL/GenBank/DDBJ databases">
        <authorList>
            <person name="Sun Q."/>
            <person name="Mori K."/>
        </authorList>
    </citation>
    <scope>NUCLEOTIDE SEQUENCE [LARGE SCALE GENOMIC DNA]</scope>
    <source>
        <strain evidence="1 2">TBRC 4938</strain>
    </source>
</reference>
<dbReference type="InterPro" id="IPR009933">
    <property type="entry name" value="VirD1"/>
</dbReference>
<dbReference type="GO" id="GO:0004519">
    <property type="term" value="F:endonuclease activity"/>
    <property type="evidence" value="ECO:0007669"/>
    <property type="project" value="UniProtKB-KW"/>
</dbReference>
<gene>
    <name evidence="1" type="ORF">ACFFP0_23745</name>
</gene>
<dbReference type="Pfam" id="PF07328">
    <property type="entry name" value="VirD1"/>
    <property type="match status" value="1"/>
</dbReference>
<keyword evidence="1" id="KW-0540">Nuclease</keyword>
<dbReference type="Proteomes" id="UP001589692">
    <property type="component" value="Unassembled WGS sequence"/>
</dbReference>
<comment type="caution">
    <text evidence="1">The sequence shown here is derived from an EMBL/GenBank/DDBJ whole genome shotgun (WGS) entry which is preliminary data.</text>
</comment>
<organism evidence="1 2">
    <name type="scientific">Rhizobium puerariae</name>
    <dbReference type="NCBI Taxonomy" id="1585791"/>
    <lineage>
        <taxon>Bacteria</taxon>
        <taxon>Pseudomonadati</taxon>
        <taxon>Pseudomonadota</taxon>
        <taxon>Alphaproteobacteria</taxon>
        <taxon>Hyphomicrobiales</taxon>
        <taxon>Rhizobiaceae</taxon>
        <taxon>Rhizobium/Agrobacterium group</taxon>
        <taxon>Rhizobium</taxon>
    </lineage>
</organism>
<sequence>MANREAGLWSDMDLRESVDQGRVADPDGYKIVSVRLREAEYLSFAEHASAAGLTNNMALRIAARRIAGFLEVDRDTRHTLQEVSRNIGQIAASLAALRRIAQEDGTLNMKVLTEQRIAFGKEFSTLDSLLQRVLNVSKRRRDGRAMLLDATQQ</sequence>
<keyword evidence="2" id="KW-1185">Reference proteome</keyword>
<protein>
    <submittedName>
        <fullName evidence="1">DNA mobilization endonuclease VirD1/MobC family subunit</fullName>
    </submittedName>
</protein>
<dbReference type="EMBL" id="JBHMAA010000029">
    <property type="protein sequence ID" value="MFB9951873.1"/>
    <property type="molecule type" value="Genomic_DNA"/>
</dbReference>